<evidence type="ECO:0000256" key="1">
    <source>
        <dbReference type="RuleBase" id="RU003682"/>
    </source>
</evidence>
<dbReference type="GO" id="GO:0046872">
    <property type="term" value="F:metal ion binding"/>
    <property type="evidence" value="ECO:0007669"/>
    <property type="project" value="UniProtKB-KW"/>
</dbReference>
<dbReference type="Pfam" id="PF03171">
    <property type="entry name" value="2OG-FeII_Oxy"/>
    <property type="match status" value="1"/>
</dbReference>
<feature type="domain" description="Fe2OG dioxygenase" evidence="3">
    <location>
        <begin position="182"/>
        <end position="287"/>
    </location>
</feature>
<protein>
    <recommendedName>
        <fullName evidence="3">Fe2OG dioxygenase domain-containing protein</fullName>
    </recommendedName>
</protein>
<comment type="similarity">
    <text evidence="1">Belongs to the iron/ascorbate-dependent oxidoreductase family.</text>
</comment>
<reference evidence="5" key="1">
    <citation type="journal article" date="2018" name="Nat. Microbiol.">
        <title>Leveraging single-cell genomics to expand the fungal tree of life.</title>
        <authorList>
            <person name="Ahrendt S.R."/>
            <person name="Quandt C.A."/>
            <person name="Ciobanu D."/>
            <person name="Clum A."/>
            <person name="Salamov A."/>
            <person name="Andreopoulos B."/>
            <person name="Cheng J.F."/>
            <person name="Woyke T."/>
            <person name="Pelin A."/>
            <person name="Henrissat B."/>
            <person name="Reynolds N.K."/>
            <person name="Benny G.L."/>
            <person name="Smith M.E."/>
            <person name="James T.Y."/>
            <person name="Grigoriev I.V."/>
        </authorList>
    </citation>
    <scope>NUCLEOTIDE SEQUENCE [LARGE SCALE GENOMIC DNA]</scope>
    <source>
        <strain evidence="5">RSA 1356</strain>
    </source>
</reference>
<evidence type="ECO:0000259" key="3">
    <source>
        <dbReference type="PROSITE" id="PS51471"/>
    </source>
</evidence>
<feature type="region of interest" description="Disordered" evidence="2">
    <location>
        <begin position="117"/>
        <end position="138"/>
    </location>
</feature>
<proteinExistence type="inferred from homology"/>
<evidence type="ECO:0000256" key="2">
    <source>
        <dbReference type="SAM" id="MobiDB-lite"/>
    </source>
</evidence>
<sequence>MTVSSLPVIDFGAYLSSDSSAEERKAVAYAIDKACSQHGIFYLVNHGVPQELCDKVRALGRNFFQLSMEEKRKYGADSLVRGYWSNSDTSQTNQTHVETIVFHPPVHCYDNGLSPDADPASASARLPTAPDALGEQGSWPSEEFRALTEEYTNHILQLNKHVVDSIADSLELADASRNRLQKAVSYVGFNGYNVLAQTGVGKGEISLAAHADTGCLTFLNQDSDSVSLQIQDRDGMWHGVPPIPGAFVVNVGSAFNRLTGGRYIDVQHRVVHCSEKSRVCVVVFVTPPFDGCIDPLPEFVTASEDSISHTPKLYGDLHLEHEDVYNEVEVVALSNPATSHV</sequence>
<dbReference type="EMBL" id="KZ993042">
    <property type="protein sequence ID" value="RKP05742.1"/>
    <property type="molecule type" value="Genomic_DNA"/>
</dbReference>
<name>A0A4P9XJ33_9FUNG</name>
<evidence type="ECO:0000313" key="4">
    <source>
        <dbReference type="EMBL" id="RKP05742.1"/>
    </source>
</evidence>
<dbReference type="InterPro" id="IPR026992">
    <property type="entry name" value="DIOX_N"/>
</dbReference>
<organism evidence="4 5">
    <name type="scientific">Thamnocephalis sphaerospora</name>
    <dbReference type="NCBI Taxonomy" id="78915"/>
    <lineage>
        <taxon>Eukaryota</taxon>
        <taxon>Fungi</taxon>
        <taxon>Fungi incertae sedis</taxon>
        <taxon>Zoopagomycota</taxon>
        <taxon>Zoopagomycotina</taxon>
        <taxon>Zoopagomycetes</taxon>
        <taxon>Zoopagales</taxon>
        <taxon>Sigmoideomycetaceae</taxon>
        <taxon>Thamnocephalis</taxon>
    </lineage>
</organism>
<dbReference type="GO" id="GO:0016491">
    <property type="term" value="F:oxidoreductase activity"/>
    <property type="evidence" value="ECO:0007669"/>
    <property type="project" value="UniProtKB-KW"/>
</dbReference>
<gene>
    <name evidence="4" type="ORF">THASP1DRAFT_32420</name>
</gene>
<dbReference type="Pfam" id="PF14226">
    <property type="entry name" value="DIOX_N"/>
    <property type="match status" value="1"/>
</dbReference>
<dbReference type="AlphaFoldDB" id="A0A4P9XJ33"/>
<keyword evidence="5" id="KW-1185">Reference proteome</keyword>
<dbReference type="InterPro" id="IPR005123">
    <property type="entry name" value="Oxoglu/Fe-dep_dioxygenase_dom"/>
</dbReference>
<accession>A0A4P9XJ33</accession>
<dbReference type="PANTHER" id="PTHR47990">
    <property type="entry name" value="2-OXOGLUTARATE (2OG) AND FE(II)-DEPENDENT OXYGENASE SUPERFAMILY PROTEIN-RELATED"/>
    <property type="match status" value="1"/>
</dbReference>
<dbReference type="SUPFAM" id="SSF51197">
    <property type="entry name" value="Clavaminate synthase-like"/>
    <property type="match status" value="1"/>
</dbReference>
<dbReference type="PROSITE" id="PS51471">
    <property type="entry name" value="FE2OG_OXY"/>
    <property type="match status" value="1"/>
</dbReference>
<dbReference type="InterPro" id="IPR050231">
    <property type="entry name" value="Iron_ascorbate_oxido_reductase"/>
</dbReference>
<dbReference type="STRING" id="78915.A0A4P9XJ33"/>
<evidence type="ECO:0000313" key="5">
    <source>
        <dbReference type="Proteomes" id="UP000271241"/>
    </source>
</evidence>
<dbReference type="InterPro" id="IPR027443">
    <property type="entry name" value="IPNS-like_sf"/>
</dbReference>
<dbReference type="Proteomes" id="UP000271241">
    <property type="component" value="Unassembled WGS sequence"/>
</dbReference>
<keyword evidence="1" id="KW-0479">Metal-binding</keyword>
<dbReference type="PRINTS" id="PR00682">
    <property type="entry name" value="IPNSYNTHASE"/>
</dbReference>
<dbReference type="Gene3D" id="2.60.120.330">
    <property type="entry name" value="B-lactam Antibiotic, Isopenicillin N Synthase, Chain"/>
    <property type="match status" value="1"/>
</dbReference>
<dbReference type="InterPro" id="IPR044861">
    <property type="entry name" value="IPNS-like_FE2OG_OXY"/>
</dbReference>
<keyword evidence="1" id="KW-0560">Oxidoreductase</keyword>
<dbReference type="OrthoDB" id="288590at2759"/>
<keyword evidence="1" id="KW-0408">Iron</keyword>